<accession>A0A556C771</accession>
<gene>
    <name evidence="1" type="ORF">FO013_17585</name>
</gene>
<comment type="caution">
    <text evidence="1">The sequence shown here is derived from an EMBL/GenBank/DDBJ whole genome shotgun (WGS) entry which is preliminary data.</text>
</comment>
<dbReference type="OrthoDB" id="4804034at2"/>
<protein>
    <submittedName>
        <fullName evidence="1">Uncharacterized protein</fullName>
    </submittedName>
</protein>
<keyword evidence="2" id="KW-1185">Reference proteome</keyword>
<dbReference type="AlphaFoldDB" id="A0A556C771"/>
<sequence>MPRTESETTSAGVRATGVIPDDGRGITETVMLGESAGRDSKRGPDVLTAWLTGFTAELNLTRSRMTIVISSGDETAHLEVSLCDDICLAILVLHGKGFEEFEGFELLRRLEPSELGRVTEELCSLVEKDCVLTLTYLSEAKVAGMEVLHRVDGTWARPTLERDGDTITVGAENSLEANAVRVLLAAILTRLQTTTGHRP</sequence>
<evidence type="ECO:0000313" key="2">
    <source>
        <dbReference type="Proteomes" id="UP000316406"/>
    </source>
</evidence>
<name>A0A556C771_BREAU</name>
<proteinExistence type="predicted"/>
<evidence type="ECO:0000313" key="1">
    <source>
        <dbReference type="EMBL" id="TSI13230.1"/>
    </source>
</evidence>
<dbReference type="RefSeq" id="WP_143923863.1">
    <property type="nucleotide sequence ID" value="NZ_VLTK01000012.1"/>
</dbReference>
<dbReference type="EMBL" id="VLTK01000012">
    <property type="protein sequence ID" value="TSI13230.1"/>
    <property type="molecule type" value="Genomic_DNA"/>
</dbReference>
<reference evidence="1 2" key="1">
    <citation type="submission" date="2019-07" db="EMBL/GenBank/DDBJ databases">
        <title>Draft genome sequence of Brevibacterium aurantiacum XU54 isolated from Xinjiang China.</title>
        <authorList>
            <person name="Xu X."/>
        </authorList>
    </citation>
    <scope>NUCLEOTIDE SEQUENCE [LARGE SCALE GENOMIC DNA]</scope>
    <source>
        <strain evidence="1 2">XU54</strain>
    </source>
</reference>
<organism evidence="1 2">
    <name type="scientific">Brevibacterium aurantiacum</name>
    <dbReference type="NCBI Taxonomy" id="273384"/>
    <lineage>
        <taxon>Bacteria</taxon>
        <taxon>Bacillati</taxon>
        <taxon>Actinomycetota</taxon>
        <taxon>Actinomycetes</taxon>
        <taxon>Micrococcales</taxon>
        <taxon>Brevibacteriaceae</taxon>
        <taxon>Brevibacterium</taxon>
    </lineage>
</organism>
<dbReference type="Proteomes" id="UP000316406">
    <property type="component" value="Unassembled WGS sequence"/>
</dbReference>